<evidence type="ECO:0000256" key="3">
    <source>
        <dbReference type="SAM" id="Phobius"/>
    </source>
</evidence>
<evidence type="ECO:0000256" key="2">
    <source>
        <dbReference type="SAM" id="MobiDB-lite"/>
    </source>
</evidence>
<accession>A0AAW0IFX7</accession>
<feature type="compositionally biased region" description="Polar residues" evidence="2">
    <location>
        <begin position="180"/>
        <end position="199"/>
    </location>
</feature>
<dbReference type="Pfam" id="PF00314">
    <property type="entry name" value="Thaumatin"/>
    <property type="match status" value="1"/>
</dbReference>
<evidence type="ECO:0000313" key="4">
    <source>
        <dbReference type="EMBL" id="KAK7813101.1"/>
    </source>
</evidence>
<gene>
    <name evidence="4" type="primary">P21_3</name>
    <name evidence="4" type="ORF">CFP56_005754</name>
</gene>
<name>A0AAW0IFX7_QUESU</name>
<feature type="non-terminal residue" evidence="4">
    <location>
        <position position="1"/>
    </location>
</feature>
<comment type="caution">
    <text evidence="4">The sequence shown here is derived from an EMBL/GenBank/DDBJ whole genome shotgun (WGS) entry which is preliminary data.</text>
</comment>
<proteinExistence type="inferred from homology"/>
<dbReference type="SMART" id="SM00205">
    <property type="entry name" value="THN"/>
    <property type="match status" value="1"/>
</dbReference>
<evidence type="ECO:0000256" key="1">
    <source>
        <dbReference type="ARBA" id="ARBA00010607"/>
    </source>
</evidence>
<dbReference type="InterPro" id="IPR017949">
    <property type="entry name" value="Thaumatin_CS"/>
</dbReference>
<feature type="region of interest" description="Disordered" evidence="2">
    <location>
        <begin position="180"/>
        <end position="213"/>
    </location>
</feature>
<keyword evidence="3" id="KW-0472">Membrane</keyword>
<keyword evidence="5" id="KW-1185">Reference proteome</keyword>
<evidence type="ECO:0000313" key="5">
    <source>
        <dbReference type="Proteomes" id="UP000237347"/>
    </source>
</evidence>
<dbReference type="InterPro" id="IPR001938">
    <property type="entry name" value="Thaumatin"/>
</dbReference>
<dbReference type="InterPro" id="IPR037176">
    <property type="entry name" value="Osmotin/thaumatin-like_sf"/>
</dbReference>
<dbReference type="PANTHER" id="PTHR31048">
    <property type="entry name" value="OS03G0233200 PROTEIN"/>
    <property type="match status" value="1"/>
</dbReference>
<keyword evidence="3" id="KW-1133">Transmembrane helix</keyword>
<keyword evidence="3" id="KW-0812">Transmembrane</keyword>
<dbReference type="EMBL" id="PKMF04001299">
    <property type="protein sequence ID" value="KAK7813101.1"/>
    <property type="molecule type" value="Genomic_DNA"/>
</dbReference>
<dbReference type="AlphaFoldDB" id="A0AAW0IFX7"/>
<feature type="transmembrane region" description="Helical" evidence="3">
    <location>
        <begin position="308"/>
        <end position="327"/>
    </location>
</feature>
<dbReference type="PRINTS" id="PR00347">
    <property type="entry name" value="THAUMATIN"/>
</dbReference>
<dbReference type="PROSITE" id="PS00316">
    <property type="entry name" value="THAUMATIN_1"/>
    <property type="match status" value="1"/>
</dbReference>
<dbReference type="SUPFAM" id="SSF49870">
    <property type="entry name" value="Osmotin, thaumatin-like protein"/>
    <property type="match status" value="1"/>
</dbReference>
<protein>
    <submittedName>
        <fullName evidence="4">Protein p21</fullName>
    </submittedName>
</protein>
<comment type="similarity">
    <text evidence="1">Belongs to the thaumatin family.</text>
</comment>
<organism evidence="4 5">
    <name type="scientific">Quercus suber</name>
    <name type="common">Cork oak</name>
    <dbReference type="NCBI Taxonomy" id="58331"/>
    <lineage>
        <taxon>Eukaryota</taxon>
        <taxon>Viridiplantae</taxon>
        <taxon>Streptophyta</taxon>
        <taxon>Embryophyta</taxon>
        <taxon>Tracheophyta</taxon>
        <taxon>Spermatophyta</taxon>
        <taxon>Magnoliopsida</taxon>
        <taxon>eudicotyledons</taxon>
        <taxon>Gunneridae</taxon>
        <taxon>Pentapetalae</taxon>
        <taxon>rosids</taxon>
        <taxon>fabids</taxon>
        <taxon>Fagales</taxon>
        <taxon>Fagaceae</taxon>
        <taxon>Quercus</taxon>
    </lineage>
</organism>
<dbReference type="Proteomes" id="UP000237347">
    <property type="component" value="Unassembled WGS sequence"/>
</dbReference>
<dbReference type="PROSITE" id="PS51367">
    <property type="entry name" value="THAUMATIN_2"/>
    <property type="match status" value="1"/>
</dbReference>
<reference evidence="4 5" key="1">
    <citation type="journal article" date="2018" name="Sci. Data">
        <title>The draft genome sequence of cork oak.</title>
        <authorList>
            <person name="Ramos A.M."/>
            <person name="Usie A."/>
            <person name="Barbosa P."/>
            <person name="Barros P.M."/>
            <person name="Capote T."/>
            <person name="Chaves I."/>
            <person name="Simoes F."/>
            <person name="Abreu I."/>
            <person name="Carrasquinho I."/>
            <person name="Faro C."/>
            <person name="Guimaraes J.B."/>
            <person name="Mendonca D."/>
            <person name="Nobrega F."/>
            <person name="Rodrigues L."/>
            <person name="Saibo N.J.M."/>
            <person name="Varela M.C."/>
            <person name="Egas C."/>
            <person name="Matos J."/>
            <person name="Miguel C.M."/>
            <person name="Oliveira M.M."/>
            <person name="Ricardo C.P."/>
            <person name="Goncalves S."/>
        </authorList>
    </citation>
    <scope>NUCLEOTIDE SEQUENCE [LARGE SCALE GENOMIC DNA]</scope>
    <source>
        <strain evidence="5">cv. HL8</strain>
    </source>
</reference>
<dbReference type="Gene3D" id="2.60.110.10">
    <property type="entry name" value="Thaumatin"/>
    <property type="match status" value="1"/>
</dbReference>
<sequence>LGSSRARWWQRLNPGESRPLDVNAGTTGARIWARTGCNFDGSGRGKCQTGDCGGLLQCQAYGAPPNTLAEFALNHYQNLDFFYISLVDGFNVPTVFAKLSDDVVLNIFSSSKMTHETGLELLVFPLSTKFSSLIRTVCWRNKCTTTIPSVVSDLLSSSTAVSPPGGWAAFTNSPCAALASSTPVSSSKTPISASNTSAKSSEEKSTRNVTQSDAGKDKQIPLCTDDDQACKFFKWLDSSICCTRGAAITPIVIAKFNRLEHVVGVTNEELKQAHALIVAGLERERVTKRKFEKAKAACMISKEKANKLTISLVVLGAMFLVLLILSTRFGEVKIRQMCLP</sequence>